<name>A0A9D1GH78_9BACT</name>
<gene>
    <name evidence="1" type="ORF">IAD06_10585</name>
</gene>
<accession>A0A9D1GH78</accession>
<dbReference type="Proteomes" id="UP000886722">
    <property type="component" value="Unassembled WGS sequence"/>
</dbReference>
<dbReference type="InterPro" id="IPR025636">
    <property type="entry name" value="DUF4294"/>
</dbReference>
<reference evidence="1" key="2">
    <citation type="journal article" date="2021" name="PeerJ">
        <title>Extensive microbial diversity within the chicken gut microbiome revealed by metagenomics and culture.</title>
        <authorList>
            <person name="Gilroy R."/>
            <person name="Ravi A."/>
            <person name="Getino M."/>
            <person name="Pursley I."/>
            <person name="Horton D.L."/>
            <person name="Alikhan N.F."/>
            <person name="Baker D."/>
            <person name="Gharbi K."/>
            <person name="Hall N."/>
            <person name="Watson M."/>
            <person name="Adriaenssens E.M."/>
            <person name="Foster-Nyarko E."/>
            <person name="Jarju S."/>
            <person name="Secka A."/>
            <person name="Antonio M."/>
            <person name="Oren A."/>
            <person name="Chaudhuri R.R."/>
            <person name="La Ragione R."/>
            <person name="Hildebrand F."/>
            <person name="Pallen M.J."/>
        </authorList>
    </citation>
    <scope>NUCLEOTIDE SEQUENCE</scope>
    <source>
        <strain evidence="1">21143</strain>
    </source>
</reference>
<organism evidence="1 2">
    <name type="scientific">Candidatus Caccoplasma intestinavium</name>
    <dbReference type="NCBI Taxonomy" id="2840716"/>
    <lineage>
        <taxon>Bacteria</taxon>
        <taxon>Pseudomonadati</taxon>
        <taxon>Bacteroidota</taxon>
        <taxon>Bacteroidia</taxon>
        <taxon>Bacteroidales</taxon>
        <taxon>Bacteroidaceae</taxon>
        <taxon>Bacteroidaceae incertae sedis</taxon>
        <taxon>Candidatus Caccoplasma</taxon>
    </lineage>
</organism>
<protein>
    <submittedName>
        <fullName evidence="1">DUF4294 domain-containing protein</fullName>
    </submittedName>
</protein>
<reference evidence="1" key="1">
    <citation type="submission" date="2020-10" db="EMBL/GenBank/DDBJ databases">
        <authorList>
            <person name="Gilroy R."/>
        </authorList>
    </citation>
    <scope>NUCLEOTIDE SEQUENCE</scope>
    <source>
        <strain evidence="1">21143</strain>
    </source>
</reference>
<proteinExistence type="predicted"/>
<evidence type="ECO:0000313" key="2">
    <source>
        <dbReference type="Proteomes" id="UP000886722"/>
    </source>
</evidence>
<dbReference type="AlphaFoldDB" id="A0A9D1GH78"/>
<dbReference type="Pfam" id="PF14127">
    <property type="entry name" value="DUF4294"/>
    <property type="match status" value="1"/>
</dbReference>
<comment type="caution">
    <text evidence="1">The sequence shown here is derived from an EMBL/GenBank/DDBJ whole genome shotgun (WGS) entry which is preliminary data.</text>
</comment>
<evidence type="ECO:0000313" key="1">
    <source>
        <dbReference type="EMBL" id="HIT40462.1"/>
    </source>
</evidence>
<sequence>MKKIYIILILSGILCSYGIYAQQSRYYQRITRIVTDAGDTATMIILRPVYIFPKRTFKSQKEKEYYWKNVRDVKKVLPYAKLVHQALIETYEYIQTLPEDQREQHLKRMEKELFEEYKPVLKTFTYNQAKLLIRLIDRECNQSSYHLIKAFLGGFRATFWQTFGAMFGVSLRKEWEPEGKDRILEEIVVLVENGQL</sequence>
<dbReference type="EMBL" id="DVKT01000077">
    <property type="protein sequence ID" value="HIT40462.1"/>
    <property type="molecule type" value="Genomic_DNA"/>
</dbReference>